<dbReference type="GO" id="GO:0008270">
    <property type="term" value="F:zinc ion binding"/>
    <property type="evidence" value="ECO:0007669"/>
    <property type="project" value="UniProtKB-KW"/>
</dbReference>
<keyword evidence="1" id="KW-0479">Metal-binding</keyword>
<evidence type="ECO:0000259" key="4">
    <source>
        <dbReference type="PROSITE" id="PS50089"/>
    </source>
</evidence>
<dbReference type="EMBL" id="MN740773">
    <property type="protein sequence ID" value="QHU10923.1"/>
    <property type="molecule type" value="Genomic_DNA"/>
</dbReference>
<dbReference type="Gene3D" id="3.30.40.10">
    <property type="entry name" value="Zinc/RING finger domain, C3HC4 (zinc finger)"/>
    <property type="match status" value="1"/>
</dbReference>
<reference evidence="5" key="1">
    <citation type="journal article" date="2020" name="Nature">
        <title>Giant virus diversity and host interactions through global metagenomics.</title>
        <authorList>
            <person name="Schulz F."/>
            <person name="Roux S."/>
            <person name="Paez-Espino D."/>
            <person name="Jungbluth S."/>
            <person name="Walsh D.A."/>
            <person name="Denef V.J."/>
            <person name="McMahon K.D."/>
            <person name="Konstantinidis K.T."/>
            <person name="Eloe-Fadrosh E.A."/>
            <person name="Kyrpides N.C."/>
            <person name="Woyke T."/>
        </authorList>
    </citation>
    <scope>NUCLEOTIDE SEQUENCE</scope>
    <source>
        <strain evidence="5">GVMAG-S-1101165-83</strain>
    </source>
</reference>
<evidence type="ECO:0000313" key="5">
    <source>
        <dbReference type="EMBL" id="QHU10923.1"/>
    </source>
</evidence>
<dbReference type="GO" id="GO:0004842">
    <property type="term" value="F:ubiquitin-protein transferase activity"/>
    <property type="evidence" value="ECO:0007669"/>
    <property type="project" value="TreeGrafter"/>
</dbReference>
<dbReference type="PANTHER" id="PTHR42647:SF72">
    <property type="entry name" value="EF-HAND CALCIUM-BINDING DOMAIN-CONTAINING PROTEIN 4A"/>
    <property type="match status" value="1"/>
</dbReference>
<proteinExistence type="predicted"/>
<name>A0A6C0K031_9ZZZZ</name>
<keyword evidence="2" id="KW-0863">Zinc-finger</keyword>
<dbReference type="PROSITE" id="PS50089">
    <property type="entry name" value="ZF_RING_2"/>
    <property type="match status" value="1"/>
</dbReference>
<protein>
    <recommendedName>
        <fullName evidence="4">RING-type domain-containing protein</fullName>
    </recommendedName>
</protein>
<sequence>MTTSQFMPIYFKVVRTTDSAMYYIDLNWTTEQFINIMREKVINDFDLENAEFVDTAQELIIGIAAEDAPALRPTNRTIRDYYGIRIYHSAFYIRPIPLIVAMDIEPEEQIPDLPQDRACVICLNQERNLLFMPCNHLCACAECGLNPTIRVCPVCRTVFNSRAVVYV</sequence>
<dbReference type="InterPro" id="IPR001841">
    <property type="entry name" value="Znf_RING"/>
</dbReference>
<dbReference type="SUPFAM" id="SSF57850">
    <property type="entry name" value="RING/U-box"/>
    <property type="match status" value="1"/>
</dbReference>
<keyword evidence="3" id="KW-0862">Zinc</keyword>
<dbReference type="AlphaFoldDB" id="A0A6C0K031"/>
<dbReference type="InterPro" id="IPR013083">
    <property type="entry name" value="Znf_RING/FYVE/PHD"/>
</dbReference>
<dbReference type="Pfam" id="PF13920">
    <property type="entry name" value="zf-C3HC4_3"/>
    <property type="match status" value="1"/>
</dbReference>
<feature type="domain" description="RING-type" evidence="4">
    <location>
        <begin position="119"/>
        <end position="156"/>
    </location>
</feature>
<evidence type="ECO:0000256" key="2">
    <source>
        <dbReference type="ARBA" id="ARBA00022771"/>
    </source>
</evidence>
<evidence type="ECO:0000256" key="1">
    <source>
        <dbReference type="ARBA" id="ARBA00022723"/>
    </source>
</evidence>
<organism evidence="5">
    <name type="scientific">viral metagenome</name>
    <dbReference type="NCBI Taxonomy" id="1070528"/>
    <lineage>
        <taxon>unclassified sequences</taxon>
        <taxon>metagenomes</taxon>
        <taxon>organismal metagenomes</taxon>
    </lineage>
</organism>
<evidence type="ECO:0000256" key="3">
    <source>
        <dbReference type="ARBA" id="ARBA00022833"/>
    </source>
</evidence>
<dbReference type="PANTHER" id="PTHR42647">
    <property type="entry name" value="SBP (S-RIBONUCLEASE BINDING PROTEIN) FAMILY PROTEIN"/>
    <property type="match status" value="1"/>
</dbReference>
<accession>A0A6C0K031</accession>